<evidence type="ECO:0000256" key="2">
    <source>
        <dbReference type="ARBA" id="ARBA00022553"/>
    </source>
</evidence>
<evidence type="ECO:0000256" key="15">
    <source>
        <dbReference type="ARBA" id="ARBA00048954"/>
    </source>
</evidence>
<evidence type="ECO:0000256" key="5">
    <source>
        <dbReference type="ARBA" id="ARBA00022763"/>
    </source>
</evidence>
<feature type="compositionally biased region" description="Polar residues" evidence="20">
    <location>
        <begin position="336"/>
        <end position="345"/>
    </location>
</feature>
<keyword evidence="4" id="KW-0547">Nucleotide-binding</keyword>
<reference evidence="22" key="1">
    <citation type="submission" date="2018-10" db="EMBL/GenBank/DDBJ databases">
        <title>De novo assembly of a Great Dane genome.</title>
        <authorList>
            <person name="Kidd J.M."/>
            <person name="Pendleton A.L."/>
            <person name="Shen F."/>
            <person name="Emery S."/>
        </authorList>
    </citation>
    <scope>NUCLEOTIDE SEQUENCE [LARGE SCALE GENOMIC DNA]</scope>
    <source>
        <strain evidence="22">Great Dane</strain>
    </source>
</reference>
<keyword evidence="9" id="KW-0862">Zinc</keyword>
<feature type="domain" description="GRF-type" evidence="21">
    <location>
        <begin position="1218"/>
        <end position="1260"/>
    </location>
</feature>
<evidence type="ECO:0000313" key="22">
    <source>
        <dbReference type="Ensembl" id="ENSCAFP00040039910.1"/>
    </source>
</evidence>
<evidence type="ECO:0000256" key="6">
    <source>
        <dbReference type="ARBA" id="ARBA00022771"/>
    </source>
</evidence>
<evidence type="ECO:0000313" key="23">
    <source>
        <dbReference type="Proteomes" id="UP000694542"/>
    </source>
</evidence>
<evidence type="ECO:0000256" key="3">
    <source>
        <dbReference type="ARBA" id="ARBA00022723"/>
    </source>
</evidence>
<keyword evidence="13" id="KW-0539">Nucleus</keyword>
<evidence type="ECO:0000256" key="16">
    <source>
        <dbReference type="ARBA" id="ARBA00066212"/>
    </source>
</evidence>
<keyword evidence="5" id="KW-0227">DNA damage</keyword>
<evidence type="ECO:0000256" key="19">
    <source>
        <dbReference type="PROSITE-ProRule" id="PRU01343"/>
    </source>
</evidence>
<dbReference type="FunFam" id="3.40.50.300:FF:001087">
    <property type="entry name" value="ZGRF1 isoform 9"/>
    <property type="match status" value="1"/>
</dbReference>
<keyword evidence="11" id="KW-0234">DNA repair</keyword>
<dbReference type="InterPro" id="IPR052800">
    <property type="entry name" value="DNA_Repair_Helicase_ZGRF1"/>
</dbReference>
<name>A0A8C0TUI9_CANLF</name>
<evidence type="ECO:0000256" key="11">
    <source>
        <dbReference type="ARBA" id="ARBA00023204"/>
    </source>
</evidence>
<dbReference type="InterPro" id="IPR018838">
    <property type="entry name" value="ZGRF1-like_N"/>
</dbReference>
<evidence type="ECO:0000256" key="7">
    <source>
        <dbReference type="ARBA" id="ARBA00022801"/>
    </source>
</evidence>
<dbReference type="InterPro" id="IPR010666">
    <property type="entry name" value="Znf_GRF"/>
</dbReference>
<dbReference type="InterPro" id="IPR041679">
    <property type="entry name" value="DNA2/NAM7-like_C"/>
</dbReference>
<dbReference type="Proteomes" id="UP000694542">
    <property type="component" value="Chromosome 32"/>
</dbReference>
<evidence type="ECO:0000256" key="12">
    <source>
        <dbReference type="ARBA" id="ARBA00023235"/>
    </source>
</evidence>
<dbReference type="InterPro" id="IPR047187">
    <property type="entry name" value="SF1_C_Upf1"/>
</dbReference>
<dbReference type="FunFam" id="3.40.50.300:FF:001407">
    <property type="entry name" value="ZGRF1 isoform 9"/>
    <property type="match status" value="1"/>
</dbReference>
<keyword evidence="8" id="KW-0347">Helicase</keyword>
<sequence length="1951" mass="219603">MESQEFIVLYTHQKMKKSKVWQDGILKITHLGNKAVLYDDKGECLESIFLKCLEVKPGDDLEGDRYLITVEEVKVAGSIAIKPDVIKETSELNPRKFISSGRSLGCQPAGLKRKFTGFQGPRQVPRKMVITENDESAASPEAKKPGPIFLSPFYNTPPLFSTAGKKDTNNMPTDPENSVIYKNREKNGLYYSSVVSTPSFKNNPEMLCEENYFCSPVYSVNKHSDSLLSNEAIKKDGLTSHCLGVSENIRSKAQILALLKSKSTSMGKELDSGITEHFPQIQLQESVNIPSKPKCIIEQDKCGEVKSTDNLYYQHQSENTMSYKSRWAMYLSSQSSPVRSSTEDGNNIERKPKTQGDNVNLNLKDLVQKRIQFFETCTEKGKNYNEDKPVGDNDQSCDQEVKLEIPSFCKSNSLPFTCSSVENDGLLSESDIQKNNKIPVSQDDQMCLKGSILIRENAQKINICGTPEKYDQPMSSLPESEHLQIESSTSNNSRISDDFTNMLSKSNTDNENLNSIPEPMSNVTQPLVEVTFNLNNFETSDSEEESQENNKISQDSEGWVKETLVNDGSSSVQKRCENISCKKVGSEHLSHLTSMEDKPTETFPKETLLSQFCDKACMGFDTGPWKTGNRKEIEEYNDTLSSFDSSLEWTDDVYVDNNEDANKSIQKVRINYDIASLPSKSKGISSNLHIPQLNIATNQIPKNSLFSEQSGLKPFIMGNKLDKNDEQVLLSTSSSDISIQQLNVNQNHSEEPVALGKSNTQVSNSLLYLLGEKHPISKETEACIPESEDLGRIRSLDHDHIEVEPAGESKQHWNSPRNPSELSGLINNISLLKSLSEHSTALEGLEILKKKNTTFKQQGTLQTYNPDSNSEARKRSTAEVLQALPKLPPLNQDSQQIIKENEVEPSKPLQSLQFFSFGDKETAFLDVMPKQSERKTCDPKPVEFQGHQVKGSATSAVMMRGHSSQLECGQFPDSIEYENCTRDTCLLTPKLTSACMQIDFLQFPDERNIPKEDISFNIEDNFQVRAESNKDSIENDLILDFSPKNSEHFYHYLDSSFKSAEKTSWEANKVTSPEQKISTLNPDSTFSLNSRDEDFVLEFSEESLKERTLPVIKKSSSLENKNFQRLPLEINASELCFPSGQKIKSAYLPQRQIHIPAVFQSPAHYKQIFTSCLIEHLNILLFGLAQRLHKALSKVDISFYTSLKGEKLKNVESNVPSCHHHQPAKLVMVKKEGPNKGRLFYTCDGPKADRCKFFKWLEEVTPGYLTQEESLPSIVLSDIKSIGLYLRSQNIPLFEECQLLVRKGFDFQRKQYGKLKKFNAVNPEFYSEPKSKLYLKLSRRESSSTYSKNDLWVVSKTLDFELDTFIACSAFFGPSSINEVELLPLKGYFPSNWPTNIVVHALLVCNASTELTTLKNIQDYFNPATLPLTQYLLTMSSSTIVSNKRVNKRKFIPPAFSNINTKFELLSLEATLQLASELIQAHNLNKDQATALIQIAQMMASHENAEEVKKVQTHTLPITIIHGVFGAGKSYLLAVVILFFVQLFEKSEVLTVGNVRPWKLLISSSTNVAVDRVLLGLHAGSENENEQLKELHGLMKEDLTPLERVYVRKSIEQHKLGTNKTLLKQVRVVGVTCAACPFPCMNDLKFPVVVLDECSQITEPASLLPIARFECEKLILVGDPKQLSPTIQGSDAAHENGLEQTLFDRLCLMGHKPVLLRTQYRCHPAISAISNDLFYEGNLVDGISETERGPLLEWLPTLCFYNIKGPEQIERDNSFHNVAEAAFTLKLIQSLIASGIAGSMIGVITLYKSQMYKLCHLLSAVDFDNPDIKAVQVSTVDAFQGAEKEIIILSCVRTRQVGFIDSEKRMNVALTRGRRHLLIVGNLACLRKNRLWGRVIQHCEGRRDGLQHASQCEPQLNHLLKEYFEKRAEEKQKKSEKDKSKDKSHSQKDMV</sequence>
<dbReference type="OrthoDB" id="6513042at2759"/>
<dbReference type="PROSITE" id="PS51999">
    <property type="entry name" value="ZF_GRF"/>
    <property type="match status" value="1"/>
</dbReference>
<dbReference type="PANTHER" id="PTHR28535">
    <property type="entry name" value="ZINC FINGER GRF-TYPE CONTAINING 1"/>
    <property type="match status" value="1"/>
</dbReference>
<keyword evidence="7" id="KW-0378">Hydrolase</keyword>
<evidence type="ECO:0000256" key="1">
    <source>
        <dbReference type="ARBA" id="ARBA00004123"/>
    </source>
</evidence>
<keyword evidence="10" id="KW-0067">ATP-binding</keyword>
<evidence type="ECO:0000256" key="17">
    <source>
        <dbReference type="ARBA" id="ARBA00072540"/>
    </source>
</evidence>
<feature type="region of interest" description="Disordered" evidence="20">
    <location>
        <begin position="336"/>
        <end position="357"/>
    </location>
</feature>
<evidence type="ECO:0000256" key="10">
    <source>
        <dbReference type="ARBA" id="ARBA00022840"/>
    </source>
</evidence>
<gene>
    <name evidence="22" type="primary">ZGRF1</name>
</gene>
<keyword evidence="6 19" id="KW-0863">Zinc-finger</keyword>
<proteinExistence type="predicted"/>
<evidence type="ECO:0000256" key="8">
    <source>
        <dbReference type="ARBA" id="ARBA00022806"/>
    </source>
</evidence>
<comment type="subunit">
    <text evidence="16">Interacts with DNA repair protein RAD51; the interaction promotes RAD51 strand exchange activity. Also interacts with DNA repair proteins EXO1 and BRCA1; the interactions are increased following DNA damage induction.</text>
</comment>
<evidence type="ECO:0000256" key="13">
    <source>
        <dbReference type="ARBA" id="ARBA00023242"/>
    </source>
</evidence>
<dbReference type="Ensembl" id="ENSCAFT00040045718.1">
    <property type="protein sequence ID" value="ENSCAFP00040039910.1"/>
    <property type="gene ID" value="ENSCAFG00040024449.1"/>
</dbReference>
<comment type="subcellular location">
    <subcellularLocation>
        <location evidence="1">Nucleus</location>
    </subcellularLocation>
</comment>
<dbReference type="SUPFAM" id="SSF52540">
    <property type="entry name" value="P-loop containing nucleoside triphosphate hydrolases"/>
    <property type="match status" value="1"/>
</dbReference>
<dbReference type="GO" id="GO:0005634">
    <property type="term" value="C:nucleus"/>
    <property type="evidence" value="ECO:0007669"/>
    <property type="project" value="UniProtKB-SubCell"/>
</dbReference>
<evidence type="ECO:0000256" key="18">
    <source>
        <dbReference type="ARBA" id="ARBA00083828"/>
    </source>
</evidence>
<dbReference type="EC" id="5.6.2.3" evidence="14"/>
<dbReference type="InterPro" id="IPR027417">
    <property type="entry name" value="P-loop_NTPase"/>
</dbReference>
<dbReference type="Pfam" id="PF13087">
    <property type="entry name" value="AAA_12"/>
    <property type="match status" value="1"/>
</dbReference>
<protein>
    <recommendedName>
        <fullName evidence="17">5'-3' DNA helicase ZGRF1</fullName>
        <ecNumber evidence="14">5.6.2.3</ecNumber>
    </recommendedName>
    <alternativeName>
        <fullName evidence="18">GRF-type zinc finger domain-containing protein 1</fullName>
    </alternativeName>
</protein>
<dbReference type="Pfam" id="PF10382">
    <property type="entry name" value="ZGRF1-like_N"/>
    <property type="match status" value="1"/>
</dbReference>
<comment type="catalytic activity">
    <reaction evidence="15">
        <text>ATP + H2O = ADP + phosphate + H(+)</text>
        <dbReference type="Rhea" id="RHEA:13065"/>
        <dbReference type="ChEBI" id="CHEBI:15377"/>
        <dbReference type="ChEBI" id="CHEBI:15378"/>
        <dbReference type="ChEBI" id="CHEBI:30616"/>
        <dbReference type="ChEBI" id="CHEBI:43474"/>
        <dbReference type="ChEBI" id="CHEBI:456216"/>
        <dbReference type="EC" id="5.6.2.3"/>
    </reaction>
</comment>
<dbReference type="GO" id="GO:0008270">
    <property type="term" value="F:zinc ion binding"/>
    <property type="evidence" value="ECO:0007669"/>
    <property type="project" value="UniProtKB-KW"/>
</dbReference>
<accession>A0A8C0TUI9</accession>
<evidence type="ECO:0000256" key="9">
    <source>
        <dbReference type="ARBA" id="ARBA00022833"/>
    </source>
</evidence>
<dbReference type="Gene3D" id="3.40.50.300">
    <property type="entry name" value="P-loop containing nucleotide triphosphate hydrolases"/>
    <property type="match status" value="2"/>
</dbReference>
<keyword evidence="2" id="KW-0597">Phosphoprotein</keyword>
<dbReference type="GO" id="GO:0016787">
    <property type="term" value="F:hydrolase activity"/>
    <property type="evidence" value="ECO:0007669"/>
    <property type="project" value="UniProtKB-KW"/>
</dbReference>
<dbReference type="GO" id="GO:0043139">
    <property type="term" value="F:5'-3' DNA helicase activity"/>
    <property type="evidence" value="ECO:0007669"/>
    <property type="project" value="UniProtKB-EC"/>
</dbReference>
<evidence type="ECO:0000256" key="14">
    <source>
        <dbReference type="ARBA" id="ARBA00044969"/>
    </source>
</evidence>
<feature type="region of interest" description="Disordered" evidence="20">
    <location>
        <begin position="1927"/>
        <end position="1951"/>
    </location>
</feature>
<evidence type="ECO:0000259" key="21">
    <source>
        <dbReference type="PROSITE" id="PS51999"/>
    </source>
</evidence>
<dbReference type="GO" id="GO:0005524">
    <property type="term" value="F:ATP binding"/>
    <property type="evidence" value="ECO:0007669"/>
    <property type="project" value="UniProtKB-KW"/>
</dbReference>
<dbReference type="Pfam" id="PF06839">
    <property type="entry name" value="Zn_ribbon_GRF"/>
    <property type="match status" value="1"/>
</dbReference>
<reference evidence="22" key="2">
    <citation type="submission" date="2025-08" db="UniProtKB">
        <authorList>
            <consortium name="Ensembl"/>
        </authorList>
    </citation>
    <scope>IDENTIFICATION</scope>
</reference>
<dbReference type="CDD" id="cd18808">
    <property type="entry name" value="SF1_C_Upf1"/>
    <property type="match status" value="1"/>
</dbReference>
<evidence type="ECO:0000256" key="4">
    <source>
        <dbReference type="ARBA" id="ARBA00022741"/>
    </source>
</evidence>
<dbReference type="GO" id="GO:0006281">
    <property type="term" value="P:DNA repair"/>
    <property type="evidence" value="ECO:0007669"/>
    <property type="project" value="UniProtKB-KW"/>
</dbReference>
<keyword evidence="3" id="KW-0479">Metal-binding</keyword>
<dbReference type="InterPro" id="IPR041677">
    <property type="entry name" value="DNA2/NAM7_AAA_11"/>
</dbReference>
<dbReference type="Pfam" id="PF13086">
    <property type="entry name" value="AAA_11"/>
    <property type="match status" value="1"/>
</dbReference>
<dbReference type="PANTHER" id="PTHR28535:SF1">
    <property type="entry name" value="PROTEIN ZGRF1"/>
    <property type="match status" value="1"/>
</dbReference>
<organism evidence="22 23">
    <name type="scientific">Canis lupus familiaris</name>
    <name type="common">Dog</name>
    <name type="synonym">Canis familiaris</name>
    <dbReference type="NCBI Taxonomy" id="9615"/>
    <lineage>
        <taxon>Eukaryota</taxon>
        <taxon>Metazoa</taxon>
        <taxon>Chordata</taxon>
        <taxon>Craniata</taxon>
        <taxon>Vertebrata</taxon>
        <taxon>Euteleostomi</taxon>
        <taxon>Mammalia</taxon>
        <taxon>Eutheria</taxon>
        <taxon>Laurasiatheria</taxon>
        <taxon>Carnivora</taxon>
        <taxon>Caniformia</taxon>
        <taxon>Canidae</taxon>
        <taxon>Canis</taxon>
    </lineage>
</organism>
<keyword evidence="12" id="KW-0413">Isomerase</keyword>
<evidence type="ECO:0000256" key="20">
    <source>
        <dbReference type="SAM" id="MobiDB-lite"/>
    </source>
</evidence>